<dbReference type="Proteomes" id="UP001254813">
    <property type="component" value="Unassembled WGS sequence"/>
</dbReference>
<reference evidence="3 4" key="1">
    <citation type="submission" date="2022-06" db="EMBL/GenBank/DDBJ databases">
        <title>Halogeometricum sp. a new haloarchaeum isolate from saline soil.</title>
        <authorList>
            <person name="Strakova D."/>
            <person name="Galisteo C."/>
            <person name="Sanchez-Porro C."/>
            <person name="Ventosa A."/>
        </authorList>
    </citation>
    <scope>NUCLEOTIDE SEQUENCE [LARGE SCALE GENOMIC DNA]</scope>
    <source>
        <strain evidence="4">S3BR25-2</strain>
    </source>
</reference>
<feature type="transmembrane region" description="Helical" evidence="2">
    <location>
        <begin position="37"/>
        <end position="55"/>
    </location>
</feature>
<comment type="caution">
    <text evidence="3">The sequence shown here is derived from an EMBL/GenBank/DDBJ whole genome shotgun (WGS) entry which is preliminary data.</text>
</comment>
<gene>
    <name evidence="3" type="ORF">NDI79_22445</name>
</gene>
<evidence type="ECO:0000313" key="3">
    <source>
        <dbReference type="EMBL" id="MDS0296929.1"/>
    </source>
</evidence>
<dbReference type="RefSeq" id="WP_310930860.1">
    <property type="nucleotide sequence ID" value="NZ_JAMQOQ010000009.1"/>
</dbReference>
<keyword evidence="2" id="KW-0472">Membrane</keyword>
<accession>A0ABU2G9G3</accession>
<dbReference type="InterPro" id="IPR058309">
    <property type="entry name" value="DUF7996"/>
</dbReference>
<keyword evidence="4" id="KW-1185">Reference proteome</keyword>
<sequence length="88" mass="9208">MLPKKAQFGLTVVAAILIPGLADYALASAGYTTLAGLVWTGGYGFGVIAIWYLWIRPLDLTGPTGIQLTEDGDPDQDSNPPEGDTPSS</sequence>
<protein>
    <submittedName>
        <fullName evidence="3">Uncharacterized protein</fullName>
    </submittedName>
</protein>
<keyword evidence="2" id="KW-1133">Transmembrane helix</keyword>
<dbReference type="Pfam" id="PF25959">
    <property type="entry name" value="DUF7996"/>
    <property type="match status" value="1"/>
</dbReference>
<evidence type="ECO:0000256" key="2">
    <source>
        <dbReference type="SAM" id="Phobius"/>
    </source>
</evidence>
<dbReference type="EMBL" id="JAMQOQ010000009">
    <property type="protein sequence ID" value="MDS0296929.1"/>
    <property type="molecule type" value="Genomic_DNA"/>
</dbReference>
<keyword evidence="2" id="KW-0812">Transmembrane</keyword>
<name>A0ABU2G9G3_9EURY</name>
<feature type="region of interest" description="Disordered" evidence="1">
    <location>
        <begin position="65"/>
        <end position="88"/>
    </location>
</feature>
<organism evidence="3 4">
    <name type="scientific">Halogeometricum luteum</name>
    <dbReference type="NCBI Taxonomy" id="2950537"/>
    <lineage>
        <taxon>Archaea</taxon>
        <taxon>Methanobacteriati</taxon>
        <taxon>Methanobacteriota</taxon>
        <taxon>Stenosarchaea group</taxon>
        <taxon>Halobacteria</taxon>
        <taxon>Halobacteriales</taxon>
        <taxon>Haloferacaceae</taxon>
        <taxon>Halogeometricum</taxon>
    </lineage>
</organism>
<evidence type="ECO:0000313" key="4">
    <source>
        <dbReference type="Proteomes" id="UP001254813"/>
    </source>
</evidence>
<proteinExistence type="predicted"/>
<evidence type="ECO:0000256" key="1">
    <source>
        <dbReference type="SAM" id="MobiDB-lite"/>
    </source>
</evidence>